<keyword evidence="1" id="KW-0812">Transmembrane</keyword>
<keyword evidence="1" id="KW-0472">Membrane</keyword>
<keyword evidence="1" id="KW-1133">Transmembrane helix</keyword>
<comment type="caution">
    <text evidence="3">The sequence shown here is derived from an EMBL/GenBank/DDBJ whole genome shotgun (WGS) entry which is preliminary data.</text>
</comment>
<evidence type="ECO:0000313" key="3">
    <source>
        <dbReference type="EMBL" id="HGT98972.1"/>
    </source>
</evidence>
<proteinExistence type="predicted"/>
<gene>
    <name evidence="2" type="ORF">ENT99_00340</name>
    <name evidence="3" type="ORF">ENU64_06040</name>
</gene>
<evidence type="ECO:0000256" key="1">
    <source>
        <dbReference type="SAM" id="Phobius"/>
    </source>
</evidence>
<sequence length="90" mass="10528">MILYLRYVGVVHFYGAILFFTTIRSILEEPMKIHKVVSGDRRKIVEVAREVGLMLSEDFLNKYPHMLSYSQLQGIDIARDLDLYLKAYIC</sequence>
<dbReference type="AlphaFoldDB" id="A0A7J3MZH3"/>
<reference evidence="3" key="1">
    <citation type="journal article" date="2020" name="mSystems">
        <title>Genome- and Community-Level Interaction Insights into Carbon Utilization and Element Cycling Functions of Hydrothermarchaeota in Hydrothermal Sediment.</title>
        <authorList>
            <person name="Zhou Z."/>
            <person name="Liu Y."/>
            <person name="Xu W."/>
            <person name="Pan J."/>
            <person name="Luo Z.H."/>
            <person name="Li M."/>
        </authorList>
    </citation>
    <scope>NUCLEOTIDE SEQUENCE [LARGE SCALE GENOMIC DNA]</scope>
    <source>
        <strain evidence="2">SpSt-629</strain>
        <strain evidence="3">SpSt-688</strain>
    </source>
</reference>
<evidence type="ECO:0000313" key="2">
    <source>
        <dbReference type="EMBL" id="HFQ78137.1"/>
    </source>
</evidence>
<name>A0A7J3MZH3_9CREN</name>
<organism evidence="3">
    <name type="scientific">Ignisphaera aggregans</name>
    <dbReference type="NCBI Taxonomy" id="334771"/>
    <lineage>
        <taxon>Archaea</taxon>
        <taxon>Thermoproteota</taxon>
        <taxon>Thermoprotei</taxon>
        <taxon>Desulfurococcales</taxon>
        <taxon>Desulfurococcaceae</taxon>
        <taxon>Ignisphaera</taxon>
    </lineage>
</organism>
<dbReference type="EMBL" id="DTAU01000009">
    <property type="protein sequence ID" value="HFQ78137.1"/>
    <property type="molecule type" value="Genomic_DNA"/>
</dbReference>
<dbReference type="EMBL" id="DTDH01000166">
    <property type="protein sequence ID" value="HGT98972.1"/>
    <property type="molecule type" value="Genomic_DNA"/>
</dbReference>
<protein>
    <submittedName>
        <fullName evidence="3">Uncharacterized protein</fullName>
    </submittedName>
</protein>
<accession>A0A7J3MZH3</accession>
<feature type="transmembrane region" description="Helical" evidence="1">
    <location>
        <begin position="6"/>
        <end position="27"/>
    </location>
</feature>